<dbReference type="InterPro" id="IPR050621">
    <property type="entry name" value="Tudor_domain_containing"/>
</dbReference>
<dbReference type="PANTHER" id="PTHR22948">
    <property type="entry name" value="TUDOR DOMAIN CONTAINING PROTEIN"/>
    <property type="match status" value="1"/>
</dbReference>
<feature type="non-terminal residue" evidence="3">
    <location>
        <position position="954"/>
    </location>
</feature>
<dbReference type="PROSITE" id="PS50304">
    <property type="entry name" value="TUDOR"/>
    <property type="match status" value="3"/>
</dbReference>
<dbReference type="AlphaFoldDB" id="A0A9D2XES6"/>
<name>A0A9D2XES6_NOTFU</name>
<dbReference type="SMART" id="SM00333">
    <property type="entry name" value="TUDOR"/>
    <property type="match status" value="4"/>
</dbReference>
<evidence type="ECO:0000256" key="1">
    <source>
        <dbReference type="SAM" id="MobiDB-lite"/>
    </source>
</evidence>
<dbReference type="Proteomes" id="UP000822369">
    <property type="component" value="Chromosome 18"/>
</dbReference>
<dbReference type="FunFam" id="2.30.30.140:FF:000018">
    <property type="entry name" value="Serine/threonine-protein kinase 31"/>
    <property type="match status" value="2"/>
</dbReference>
<gene>
    <name evidence="3" type="ORF">G4P62_004715</name>
</gene>
<evidence type="ECO:0000259" key="2">
    <source>
        <dbReference type="PROSITE" id="PS50304"/>
    </source>
</evidence>
<proteinExistence type="predicted"/>
<comment type="caution">
    <text evidence="3">The sequence shown here is derived from an EMBL/GenBank/DDBJ whole genome shotgun (WGS) entry which is preliminary data.</text>
</comment>
<protein>
    <submittedName>
        <fullName evidence="3">Tudor domain-containing protein 6-like</fullName>
    </submittedName>
</protein>
<dbReference type="InterPro" id="IPR002999">
    <property type="entry name" value="Tudor"/>
</dbReference>
<dbReference type="PANTHER" id="PTHR22948:SF29">
    <property type="entry name" value="FI02030P-RELATED"/>
    <property type="match status" value="1"/>
</dbReference>
<reference evidence="3" key="1">
    <citation type="submission" date="2020-03" db="EMBL/GenBank/DDBJ databases">
        <title>Intra-Species Differences in Population Size shape Life History and Genome Evolution.</title>
        <authorList>
            <person name="Willemsen D."/>
            <person name="Cui R."/>
            <person name="Valenzano D.R."/>
        </authorList>
    </citation>
    <scope>NUCLEOTIDE SEQUENCE</scope>
    <source>
        <strain evidence="3">GRZ</strain>
        <tissue evidence="3">Whole</tissue>
    </source>
</reference>
<feature type="domain" description="Tudor" evidence="2">
    <location>
        <begin position="592"/>
        <end position="650"/>
    </location>
</feature>
<dbReference type="InterPro" id="IPR035437">
    <property type="entry name" value="SNase_OB-fold_sf"/>
</dbReference>
<evidence type="ECO:0000313" key="4">
    <source>
        <dbReference type="Proteomes" id="UP000822369"/>
    </source>
</evidence>
<dbReference type="SUPFAM" id="SSF63748">
    <property type="entry name" value="Tudor/PWWP/MBT"/>
    <property type="match status" value="4"/>
</dbReference>
<evidence type="ECO:0000313" key="3">
    <source>
        <dbReference type="EMBL" id="KAF7200841.1"/>
    </source>
</evidence>
<dbReference type="EMBL" id="JAAVVJ010000018">
    <property type="protein sequence ID" value="KAF7200841.1"/>
    <property type="molecule type" value="Genomic_DNA"/>
</dbReference>
<feature type="domain" description="Tudor" evidence="2">
    <location>
        <begin position="823"/>
        <end position="881"/>
    </location>
</feature>
<accession>A0A9D2XES6</accession>
<organism evidence="3 4">
    <name type="scientific">Nothobranchius furzeri</name>
    <name type="common">Turquoise killifish</name>
    <dbReference type="NCBI Taxonomy" id="105023"/>
    <lineage>
        <taxon>Eukaryota</taxon>
        <taxon>Metazoa</taxon>
        <taxon>Chordata</taxon>
        <taxon>Craniata</taxon>
        <taxon>Vertebrata</taxon>
        <taxon>Euteleostomi</taxon>
        <taxon>Actinopterygii</taxon>
        <taxon>Neopterygii</taxon>
        <taxon>Teleostei</taxon>
        <taxon>Neoteleostei</taxon>
        <taxon>Acanthomorphata</taxon>
        <taxon>Ovalentaria</taxon>
        <taxon>Atherinomorphae</taxon>
        <taxon>Cyprinodontiformes</taxon>
        <taxon>Nothobranchiidae</taxon>
        <taxon>Nothobranchius</taxon>
    </lineage>
</organism>
<dbReference type="Pfam" id="PF00567">
    <property type="entry name" value="TUDOR"/>
    <property type="match status" value="4"/>
</dbReference>
<sequence>VPVLINKVNLKSRHGLVELWVSVDDGRKHIYEQKREEIQIPQRKFYGSEGKPGDTCLVCVTDVWHRAQIVSIQNETYNVFLIDQGESHVTTSAALAWGKNDSFQFPPKIELCILANVISLQNEWPETVTKFLMCLPGKRFKGLVRYIIKPDRIILLEMPIISKHMCKLGAAKKIKVDEFLEVVQRHLCESGKSSGSLCLPQELELDIRCQLPHHDQYFYPELTTNIYETVKVTEVFDPLNISCIPFVFSKAVELLSDQIHQHYEESSDFREAHPQSCGDPCATRGADGRWHRSLLKQNVVNGEDVVEVFHVDEGKPELVEAEGIRPLLGRFLKMPVFTYHCSLSGVKANLKKWTADETDEVKSMLLDKTLVARIEDYDKPQDVYYVALYGANAECINDVILEKAGLVSSSESGKGLNDQKESSSSLSLEEKKLLNLQNQTNGVCDLEEKTRPNATEQVDSGRSGCSQVLDPLLHSNGHLSTSLLQNACDDGTFAVGETVDVQISCIESLQKIWGQPLKSGDSLSVCKKAFKNIDLLTDPKKSNGKTEMVYASCIAGPSFFWCQFSNTEDLDKVSQLAHKAGQEKQDAMIPKSLNIGGPCLALFSQDNQWYRAQILQKDDETLRVLFVDYGNEAEVDVRNVRPLPQSLLETTSQAFLCSLSGFDESKGCWTDEAYDNFYNVLINKPLKLTIHTMRDHPEITVPQYSVDVDHEGVNINAVMLKYWEPVTEDMARPENPSTTDSIQDDQEQSSMKQLCESKEASNKMDFKDLMISRKITETVYASCIAEPDFFWCQFSNTTDDLHKVSQLAQEFGQEDQDVMFPQSLESGSPCLALFSQDDQWYRAQVMQKEGETLRVLFVDYGNEAEVDIKNVRALPKSLMEMSPQAFLCRLSGFEKSKGSWDDTAYDEFYKLLVDKPLKVTVLDMEEHSEMEIPQYEVQMECEGVVVNTLMKKYW</sequence>
<feature type="domain" description="Tudor" evidence="2">
    <location>
        <begin position="274"/>
        <end position="334"/>
    </location>
</feature>
<dbReference type="Gene3D" id="2.40.50.90">
    <property type="match status" value="3"/>
</dbReference>
<feature type="region of interest" description="Disordered" evidence="1">
    <location>
        <begin position="730"/>
        <end position="759"/>
    </location>
</feature>
<dbReference type="Gene3D" id="2.30.30.140">
    <property type="match status" value="4"/>
</dbReference>
<feature type="non-terminal residue" evidence="3">
    <location>
        <position position="1"/>
    </location>
</feature>